<dbReference type="Proteomes" id="UP000228987">
    <property type="component" value="Unassembled WGS sequence"/>
</dbReference>
<evidence type="ECO:0000313" key="1">
    <source>
        <dbReference type="EMBL" id="PCJ43303.1"/>
    </source>
</evidence>
<proteinExistence type="predicted"/>
<evidence type="ECO:0000313" key="2">
    <source>
        <dbReference type="Proteomes" id="UP000228987"/>
    </source>
</evidence>
<dbReference type="EMBL" id="NVWI01000001">
    <property type="protein sequence ID" value="PCJ43303.1"/>
    <property type="molecule type" value="Genomic_DNA"/>
</dbReference>
<sequence>MSDHKLPDMDVIISTLFYLMSRYSGNSDPKIAGIISQHFGYLQTHPECKSTIMKSSSEKLLLHWAKLADQKTSHAKRISYLEKTLTESKNLLRGKQGHAGLTSPDLDIFH</sequence>
<protein>
    <submittedName>
        <fullName evidence="1">Uncharacterized protein</fullName>
    </submittedName>
</protein>
<gene>
    <name evidence="1" type="ORF">COA71_00020</name>
</gene>
<accession>A0A2A5CHS3</accession>
<organism evidence="1 2">
    <name type="scientific">SAR86 cluster bacterium</name>
    <dbReference type="NCBI Taxonomy" id="2030880"/>
    <lineage>
        <taxon>Bacteria</taxon>
        <taxon>Pseudomonadati</taxon>
        <taxon>Pseudomonadota</taxon>
        <taxon>Gammaproteobacteria</taxon>
        <taxon>SAR86 cluster</taxon>
    </lineage>
</organism>
<comment type="caution">
    <text evidence="1">The sequence shown here is derived from an EMBL/GenBank/DDBJ whole genome shotgun (WGS) entry which is preliminary data.</text>
</comment>
<name>A0A2A5CHS3_9GAMM</name>
<dbReference type="AlphaFoldDB" id="A0A2A5CHS3"/>
<reference evidence="2" key="1">
    <citation type="submission" date="2017-08" db="EMBL/GenBank/DDBJ databases">
        <title>A dynamic microbial community with high functional redundancy inhabits the cold, oxic subseafloor aquifer.</title>
        <authorList>
            <person name="Tully B.J."/>
            <person name="Wheat C.G."/>
            <person name="Glazer B.T."/>
            <person name="Huber J.A."/>
        </authorList>
    </citation>
    <scope>NUCLEOTIDE SEQUENCE [LARGE SCALE GENOMIC DNA]</scope>
</reference>